<protein>
    <submittedName>
        <fullName evidence="5">Unannotated protein</fullName>
    </submittedName>
</protein>
<reference evidence="5" key="1">
    <citation type="submission" date="2020-05" db="EMBL/GenBank/DDBJ databases">
        <authorList>
            <person name="Chiriac C."/>
            <person name="Salcher M."/>
            <person name="Ghai R."/>
            <person name="Kavagutti S V."/>
        </authorList>
    </citation>
    <scope>NUCLEOTIDE SEQUENCE</scope>
</reference>
<evidence type="ECO:0000313" key="5">
    <source>
        <dbReference type="EMBL" id="CAB4572569.1"/>
    </source>
</evidence>
<keyword evidence="4" id="KW-0812">Transmembrane</keyword>
<dbReference type="PANTHER" id="PTHR30563:SF0">
    <property type="entry name" value="DNA RECOMBINATION PROTEIN RMUC"/>
    <property type="match status" value="1"/>
</dbReference>
<dbReference type="AlphaFoldDB" id="A0A6J6EBA8"/>
<dbReference type="GO" id="GO:0006310">
    <property type="term" value="P:DNA recombination"/>
    <property type="evidence" value="ECO:0007669"/>
    <property type="project" value="UniProtKB-KW"/>
</dbReference>
<keyword evidence="2" id="KW-0233">DNA recombination</keyword>
<evidence type="ECO:0000256" key="1">
    <source>
        <dbReference type="ARBA" id="ARBA00023054"/>
    </source>
</evidence>
<organism evidence="5">
    <name type="scientific">freshwater metagenome</name>
    <dbReference type="NCBI Taxonomy" id="449393"/>
    <lineage>
        <taxon>unclassified sequences</taxon>
        <taxon>metagenomes</taxon>
        <taxon>ecological metagenomes</taxon>
    </lineage>
</organism>
<keyword evidence="1" id="KW-0175">Coiled coil</keyword>
<proteinExistence type="predicted"/>
<sequence length="376" mass="41401">MQTSSLILGIVIGVVIASPFAWFIGRQRSVLLSGKVQSLEERNSALEKANLASNSIDQMLKPVQEALTELKTKSEDADRRRIDAESMLKNEMKTLRERNESLEVATRQIASAMGKGQTRGQYGEMQLEQLLKHAGLLEGTHFQRQDSRAGVDGVARPDVSILLAGGGEVLIDAKFPWDAFFEAMGTNDQAEKAVLLDKHAKDLGKRINELSAKEYQTTSAKSPNFVILFLPFESLLTAALDFDGLLLEKAFGKNVIPATPTTMLGLLRTISFGWSERDLNNNAEEIRNMGAEMLKRLVKLVEHIDTMRSGLSKAVDGYNSFVSSFDRQAVSQAKRLAQKGVPTTKQIEAPEEVSTGLSKSRFSGENGRLELEGLED</sequence>
<dbReference type="Pfam" id="PF02646">
    <property type="entry name" value="RmuC"/>
    <property type="match status" value="1"/>
</dbReference>
<feature type="transmembrane region" description="Helical" evidence="4">
    <location>
        <begin position="6"/>
        <end position="25"/>
    </location>
</feature>
<evidence type="ECO:0000256" key="3">
    <source>
        <dbReference type="SAM" id="MobiDB-lite"/>
    </source>
</evidence>
<name>A0A6J6EBA8_9ZZZZ</name>
<accession>A0A6J6EBA8</accession>
<evidence type="ECO:0000256" key="4">
    <source>
        <dbReference type="SAM" id="Phobius"/>
    </source>
</evidence>
<keyword evidence="4" id="KW-0472">Membrane</keyword>
<feature type="region of interest" description="Disordered" evidence="3">
    <location>
        <begin position="336"/>
        <end position="376"/>
    </location>
</feature>
<feature type="compositionally biased region" description="Basic and acidic residues" evidence="3">
    <location>
        <begin position="367"/>
        <end position="376"/>
    </location>
</feature>
<evidence type="ECO:0000256" key="2">
    <source>
        <dbReference type="ARBA" id="ARBA00023172"/>
    </source>
</evidence>
<gene>
    <name evidence="5" type="ORF">UFOPK1740_00347</name>
</gene>
<dbReference type="EMBL" id="CAEZTU010000008">
    <property type="protein sequence ID" value="CAB4572569.1"/>
    <property type="molecule type" value="Genomic_DNA"/>
</dbReference>
<dbReference type="InterPro" id="IPR003798">
    <property type="entry name" value="DNA_recombination_RmuC"/>
</dbReference>
<keyword evidence="4" id="KW-1133">Transmembrane helix</keyword>
<dbReference type="PANTHER" id="PTHR30563">
    <property type="entry name" value="DNA RECOMBINATION PROTEIN RMUC"/>
    <property type="match status" value="1"/>
</dbReference>